<dbReference type="KEGG" id="tet:TTHERM_00343740"/>
<dbReference type="EMBL" id="GG662654">
    <property type="protein sequence ID" value="EAR98174.2"/>
    <property type="molecule type" value="Genomic_DNA"/>
</dbReference>
<dbReference type="InParanoid" id="I7M1Z4"/>
<gene>
    <name evidence="2" type="ORF">TTHERM_00343740</name>
</gene>
<feature type="transmembrane region" description="Helical" evidence="1">
    <location>
        <begin position="135"/>
        <end position="158"/>
    </location>
</feature>
<dbReference type="AlphaFoldDB" id="I7M1Z4"/>
<name>I7M1Z4_TETTS</name>
<keyword evidence="3" id="KW-1185">Reference proteome</keyword>
<feature type="transmembrane region" description="Helical" evidence="1">
    <location>
        <begin position="297"/>
        <end position="322"/>
    </location>
</feature>
<evidence type="ECO:0000313" key="3">
    <source>
        <dbReference type="Proteomes" id="UP000009168"/>
    </source>
</evidence>
<keyword evidence="1" id="KW-0472">Membrane</keyword>
<evidence type="ECO:0000256" key="1">
    <source>
        <dbReference type="SAM" id="Phobius"/>
    </source>
</evidence>
<feature type="transmembrane region" description="Helical" evidence="1">
    <location>
        <begin position="200"/>
        <end position="225"/>
    </location>
</feature>
<protein>
    <submittedName>
        <fullName evidence="2">Transmembrane protein, putative</fullName>
    </submittedName>
</protein>
<reference evidence="3" key="1">
    <citation type="journal article" date="2006" name="PLoS Biol.">
        <title>Macronuclear genome sequence of the ciliate Tetrahymena thermophila, a model eukaryote.</title>
        <authorList>
            <person name="Eisen J.A."/>
            <person name="Coyne R.S."/>
            <person name="Wu M."/>
            <person name="Wu D."/>
            <person name="Thiagarajan M."/>
            <person name="Wortman J.R."/>
            <person name="Badger J.H."/>
            <person name="Ren Q."/>
            <person name="Amedeo P."/>
            <person name="Jones K.M."/>
            <person name="Tallon L.J."/>
            <person name="Delcher A.L."/>
            <person name="Salzberg S.L."/>
            <person name="Silva J.C."/>
            <person name="Haas B.J."/>
            <person name="Majoros W.H."/>
            <person name="Farzad M."/>
            <person name="Carlton J.M."/>
            <person name="Smith R.K. Jr."/>
            <person name="Garg J."/>
            <person name="Pearlman R.E."/>
            <person name="Karrer K.M."/>
            <person name="Sun L."/>
            <person name="Manning G."/>
            <person name="Elde N.C."/>
            <person name="Turkewitz A.P."/>
            <person name="Asai D.J."/>
            <person name="Wilkes D.E."/>
            <person name="Wang Y."/>
            <person name="Cai H."/>
            <person name="Collins K."/>
            <person name="Stewart B.A."/>
            <person name="Lee S.R."/>
            <person name="Wilamowska K."/>
            <person name="Weinberg Z."/>
            <person name="Ruzzo W.L."/>
            <person name="Wloga D."/>
            <person name="Gaertig J."/>
            <person name="Frankel J."/>
            <person name="Tsao C.-C."/>
            <person name="Gorovsky M.A."/>
            <person name="Keeling P.J."/>
            <person name="Waller R.F."/>
            <person name="Patron N.J."/>
            <person name="Cherry J.M."/>
            <person name="Stover N.A."/>
            <person name="Krieger C.J."/>
            <person name="del Toro C."/>
            <person name="Ryder H.F."/>
            <person name="Williamson S.C."/>
            <person name="Barbeau R.A."/>
            <person name="Hamilton E.P."/>
            <person name="Orias E."/>
        </authorList>
    </citation>
    <scope>NUCLEOTIDE SEQUENCE [LARGE SCALE GENOMIC DNA]</scope>
    <source>
        <strain evidence="3">SB210</strain>
    </source>
</reference>
<organism evidence="2 3">
    <name type="scientific">Tetrahymena thermophila (strain SB210)</name>
    <dbReference type="NCBI Taxonomy" id="312017"/>
    <lineage>
        <taxon>Eukaryota</taxon>
        <taxon>Sar</taxon>
        <taxon>Alveolata</taxon>
        <taxon>Ciliophora</taxon>
        <taxon>Intramacronucleata</taxon>
        <taxon>Oligohymenophorea</taxon>
        <taxon>Hymenostomatida</taxon>
        <taxon>Tetrahymenina</taxon>
        <taxon>Tetrahymenidae</taxon>
        <taxon>Tetrahymena</taxon>
    </lineage>
</organism>
<sequence length="355" mass="41628">MQTQINQIYLQNQMIIKTKQSNPIQFGSNLLSNSQHSLSFSSPFFSIIKLIKIYTNKQTKQNKTKQIITKNYKRMAGFSINESSYKEKDNKEEDVADSLSDRLTYHSQSVEDSIDNEHHQTQIDQYHLLKKKKKYLLINNIVAIFNLVVQGFLLAMYIFLMKISFHRELFIFFIISAIAVTLVELISIFMLSSHNKTKRIYISIFTSIAFDILQAICNIICLISIQKSSFCGLFFWSKNECFKSENLYDFIENYCELQNDTYEISNTIYNNLSSCLINQKTSKHQFENQMTIINNQAYLLILYASIIYKMTVNIILKSLVLFKCFQINKKMIATQKQLHQIIKNHYHISKNKFAN</sequence>
<dbReference type="Proteomes" id="UP000009168">
    <property type="component" value="Unassembled WGS sequence"/>
</dbReference>
<dbReference type="RefSeq" id="XP_001018419.2">
    <property type="nucleotide sequence ID" value="XM_001018419.2"/>
</dbReference>
<accession>I7M1Z4</accession>
<keyword evidence="1 2" id="KW-0812">Transmembrane</keyword>
<evidence type="ECO:0000313" key="2">
    <source>
        <dbReference type="EMBL" id="EAR98174.2"/>
    </source>
</evidence>
<feature type="transmembrane region" description="Helical" evidence="1">
    <location>
        <begin position="170"/>
        <end position="191"/>
    </location>
</feature>
<keyword evidence="1" id="KW-1133">Transmembrane helix</keyword>
<proteinExistence type="predicted"/>
<dbReference type="GeneID" id="7839077"/>